<dbReference type="PANTHER" id="PTHR33086">
    <property type="entry name" value="OS05G0468200 PROTEIN-RELATED"/>
    <property type="match status" value="1"/>
</dbReference>
<dbReference type="EnsemblPlants" id="evm.model.09.235">
    <property type="protein sequence ID" value="cds.evm.model.09.235"/>
    <property type="gene ID" value="evm.TU.09.235"/>
</dbReference>
<dbReference type="Proteomes" id="UP000596661">
    <property type="component" value="Chromosome 9"/>
</dbReference>
<dbReference type="EMBL" id="UZAU01000718">
    <property type="status" value="NOT_ANNOTATED_CDS"/>
    <property type="molecule type" value="Genomic_DNA"/>
</dbReference>
<organism evidence="2 3">
    <name type="scientific">Cannabis sativa</name>
    <name type="common">Hemp</name>
    <name type="synonym">Marijuana</name>
    <dbReference type="NCBI Taxonomy" id="3483"/>
    <lineage>
        <taxon>Eukaryota</taxon>
        <taxon>Viridiplantae</taxon>
        <taxon>Streptophyta</taxon>
        <taxon>Embryophyta</taxon>
        <taxon>Tracheophyta</taxon>
        <taxon>Spermatophyta</taxon>
        <taxon>Magnoliopsida</taxon>
        <taxon>eudicotyledons</taxon>
        <taxon>Gunneridae</taxon>
        <taxon>Pentapetalae</taxon>
        <taxon>rosids</taxon>
        <taxon>fabids</taxon>
        <taxon>Rosales</taxon>
        <taxon>Cannabaceae</taxon>
        <taxon>Cannabis</taxon>
    </lineage>
</organism>
<dbReference type="PANTHER" id="PTHR33086:SF51">
    <property type="entry name" value="OS06G0307900 PROTEIN"/>
    <property type="match status" value="1"/>
</dbReference>
<dbReference type="Gramene" id="evm.model.09.235">
    <property type="protein sequence ID" value="cds.evm.model.09.235"/>
    <property type="gene ID" value="evm.TU.09.235"/>
</dbReference>
<dbReference type="Pfam" id="PF24750">
    <property type="entry name" value="b-prop_At3g26010-like"/>
    <property type="match status" value="1"/>
</dbReference>
<proteinExistence type="predicted"/>
<accession>A0A803QFH7</accession>
<evidence type="ECO:0000313" key="3">
    <source>
        <dbReference type="Proteomes" id="UP000596661"/>
    </source>
</evidence>
<evidence type="ECO:0000313" key="2">
    <source>
        <dbReference type="EnsemblPlants" id="cds.evm.model.09.235"/>
    </source>
</evidence>
<protein>
    <recommendedName>
        <fullName evidence="1">F-box protein At3g26010-like beta-propeller domain-containing protein</fullName>
    </recommendedName>
</protein>
<reference evidence="2" key="1">
    <citation type="submission" date="2018-11" db="EMBL/GenBank/DDBJ databases">
        <authorList>
            <person name="Grassa J C."/>
        </authorList>
    </citation>
    <scope>NUCLEOTIDE SEQUENCE [LARGE SCALE GENOMIC DNA]</scope>
</reference>
<dbReference type="AlphaFoldDB" id="A0A803QFH7"/>
<keyword evidence="3" id="KW-1185">Reference proteome</keyword>
<name>A0A803QFH7_CANSA</name>
<feature type="domain" description="F-box protein At3g26010-like beta-propeller" evidence="1">
    <location>
        <begin position="88"/>
        <end position="238"/>
    </location>
</feature>
<evidence type="ECO:0000259" key="1">
    <source>
        <dbReference type="Pfam" id="PF24750"/>
    </source>
</evidence>
<sequence>MLASKTEESVRVEGGSILQPQYTSESSAMALLAQSLTEQLRPCMAPTDFTTLKILRSVSLKLFSLPLRGNYRYKVAVLPNRDLPVWTMFCSETGEWSEPVVTRPLPPLTRQAHFRGQILYRNQDVDWHGRMHWLESEDIMHCQGMVVFNLFIQIQLRWQFVCLPVETNLTLPFASMHYFCLGTSQGRLLLSQIYKVNHYFVLKVWELKDYKGDSDSWSLVHNVKLEIKAKLIPFVGKPR</sequence>
<dbReference type="InterPro" id="IPR056592">
    <property type="entry name" value="Beta-prop_At3g26010-like"/>
</dbReference>
<reference evidence="2" key="2">
    <citation type="submission" date="2021-03" db="UniProtKB">
        <authorList>
            <consortium name="EnsemblPlants"/>
        </authorList>
    </citation>
    <scope>IDENTIFICATION</scope>
</reference>